<evidence type="ECO:0000256" key="5">
    <source>
        <dbReference type="PIRNR" id="PIRNR016550"/>
    </source>
</evidence>
<dbReference type="GO" id="GO:0005092">
    <property type="term" value="F:GDP-dissociation inhibitor activity"/>
    <property type="evidence" value="ECO:0007669"/>
    <property type="project" value="InterPro"/>
</dbReference>
<comment type="subcellular location">
    <subcellularLocation>
        <location evidence="1 5">Cytoplasm</location>
    </subcellularLocation>
</comment>
<proteinExistence type="inferred from homology"/>
<reference evidence="6 7" key="1">
    <citation type="journal article" date="2022" name="Nat. Plants">
        <title>Genomes of leafy and leafless Platanthera orchids illuminate the evolution of mycoheterotrophy.</title>
        <authorList>
            <person name="Li M.H."/>
            <person name="Liu K.W."/>
            <person name="Li Z."/>
            <person name="Lu H.C."/>
            <person name="Ye Q.L."/>
            <person name="Zhang D."/>
            <person name="Wang J.Y."/>
            <person name="Li Y.F."/>
            <person name="Zhong Z.M."/>
            <person name="Liu X."/>
            <person name="Yu X."/>
            <person name="Liu D.K."/>
            <person name="Tu X.D."/>
            <person name="Liu B."/>
            <person name="Hao Y."/>
            <person name="Liao X.Y."/>
            <person name="Jiang Y.T."/>
            <person name="Sun W.H."/>
            <person name="Chen J."/>
            <person name="Chen Y.Q."/>
            <person name="Ai Y."/>
            <person name="Zhai J.W."/>
            <person name="Wu S.S."/>
            <person name="Zhou Z."/>
            <person name="Hsiao Y.Y."/>
            <person name="Wu W.L."/>
            <person name="Chen Y.Y."/>
            <person name="Lin Y.F."/>
            <person name="Hsu J.L."/>
            <person name="Li C.Y."/>
            <person name="Wang Z.W."/>
            <person name="Zhao X."/>
            <person name="Zhong W.Y."/>
            <person name="Ma X.K."/>
            <person name="Ma L."/>
            <person name="Huang J."/>
            <person name="Chen G.Z."/>
            <person name="Huang M.Z."/>
            <person name="Huang L."/>
            <person name="Peng D.H."/>
            <person name="Luo Y.B."/>
            <person name="Zou S.Q."/>
            <person name="Chen S.P."/>
            <person name="Lan S."/>
            <person name="Tsai W.C."/>
            <person name="Van de Peer Y."/>
            <person name="Liu Z.J."/>
        </authorList>
    </citation>
    <scope>NUCLEOTIDE SEQUENCE [LARGE SCALE GENOMIC DNA]</scope>
    <source>
        <strain evidence="6">Lor287</strain>
    </source>
</reference>
<dbReference type="GO" id="GO:0006886">
    <property type="term" value="P:intracellular protein transport"/>
    <property type="evidence" value="ECO:0007669"/>
    <property type="project" value="InterPro"/>
</dbReference>
<dbReference type="GO" id="GO:0005968">
    <property type="term" value="C:Rab-protein geranylgeranyltransferase complex"/>
    <property type="evidence" value="ECO:0007669"/>
    <property type="project" value="UniProtKB-UniRule"/>
</dbReference>
<dbReference type="PANTHER" id="PTHR11787:SF4">
    <property type="entry name" value="CHM, RAB ESCORT PROTEIN 1"/>
    <property type="match status" value="1"/>
</dbReference>
<comment type="function">
    <text evidence="5">Substrate-binding subunit of the Rab geranylgeranyltransferase (GGTase) complex. Binds unprenylated Rab proteins.</text>
</comment>
<dbReference type="InterPro" id="IPR001738">
    <property type="entry name" value="Rab_escort"/>
</dbReference>
<evidence type="ECO:0000256" key="3">
    <source>
        <dbReference type="ARBA" id="ARBA00022468"/>
    </source>
</evidence>
<dbReference type="PANTHER" id="PTHR11787">
    <property type="entry name" value="RAB GDP-DISSOCIATION INHIBITOR"/>
    <property type="match status" value="1"/>
</dbReference>
<keyword evidence="4 5" id="KW-0963">Cytoplasm</keyword>
<dbReference type="Gene3D" id="1.10.405.10">
    <property type="entry name" value="Guanine Nucleotide Dissociation Inhibitor, domain 1"/>
    <property type="match status" value="1"/>
</dbReference>
<gene>
    <name evidence="6" type="ORF">KSP39_PZI000124</name>
</gene>
<dbReference type="SUPFAM" id="SSF51905">
    <property type="entry name" value="FAD/NAD(P)-binding domain"/>
    <property type="match status" value="1"/>
</dbReference>
<keyword evidence="3 5" id="KW-0343">GTPase activation</keyword>
<dbReference type="GO" id="GO:0007264">
    <property type="term" value="P:small GTPase-mediated signal transduction"/>
    <property type="evidence" value="ECO:0007669"/>
    <property type="project" value="UniProtKB-UniRule"/>
</dbReference>
<dbReference type="GO" id="GO:0016192">
    <property type="term" value="P:vesicle-mediated transport"/>
    <property type="evidence" value="ECO:0007669"/>
    <property type="project" value="TreeGrafter"/>
</dbReference>
<dbReference type="GO" id="GO:0005096">
    <property type="term" value="F:GTPase activator activity"/>
    <property type="evidence" value="ECO:0007669"/>
    <property type="project" value="UniProtKB-UniRule"/>
</dbReference>
<comment type="caution">
    <text evidence="6">The sequence shown here is derived from an EMBL/GenBank/DDBJ whole genome shotgun (WGS) entry which is preliminary data.</text>
</comment>
<dbReference type="Gene3D" id="3.30.519.10">
    <property type="entry name" value="Guanine Nucleotide Dissociation Inhibitor, domain 2"/>
    <property type="match status" value="1"/>
</dbReference>
<dbReference type="InterPro" id="IPR018203">
    <property type="entry name" value="GDP_dissociation_inhibitor"/>
</dbReference>
<comment type="similarity">
    <text evidence="2 5">Belongs to the Rab GDI family.</text>
</comment>
<dbReference type="PIRSF" id="PIRSF016550">
    <property type="entry name" value="Rab_ger_ger_transf_A_euk"/>
    <property type="match status" value="1"/>
</dbReference>
<dbReference type="SUPFAM" id="SSF54373">
    <property type="entry name" value="FAD-linked reductases, C-terminal domain"/>
    <property type="match status" value="1"/>
</dbReference>
<dbReference type="Proteomes" id="UP001418222">
    <property type="component" value="Unassembled WGS sequence"/>
</dbReference>
<dbReference type="Gene3D" id="3.50.50.60">
    <property type="entry name" value="FAD/NAD(P)-binding domain"/>
    <property type="match status" value="1"/>
</dbReference>
<evidence type="ECO:0000256" key="1">
    <source>
        <dbReference type="ARBA" id="ARBA00004496"/>
    </source>
</evidence>
<dbReference type="InterPro" id="IPR036188">
    <property type="entry name" value="FAD/NAD-bd_sf"/>
</dbReference>
<evidence type="ECO:0000313" key="7">
    <source>
        <dbReference type="Proteomes" id="UP001418222"/>
    </source>
</evidence>
<sequence length="532" mass="58406">MTGYSFPHEFPTIDPISFDLIVYGSGLPESLLAAAASSAGKTVLHLDPNPFYGSHFASLPLPSFSSSLQSTPPSPSKTYTDDGSASSSLYHAVDLEHRHVYSEVEFSVSSEPPGSFILDLSGPRVLYCADLMVDLMLRSGASHHVEFKSVERSLFYWEGQLFSVPGSRQDIFTDRSLTLAEKRHLAMLLELVQDHIASCKVPSEEESIPISPENLEIPFSDYLREQKISPKIRTIILYAIALADYDQDCGDTSRKLIKTKEGIERISLYISSHGRFSNAVGSFIYPIYGHGELPQAFCRCAAVKGALYVLRMPVISLLIDKVNNQFKGIRLASGQEIFSQQLVMEPSLTVPSTFLSSFGKEDFYDSNLTSKVAKGICVANGTILQDSSNILVIFPPRSLFSEQLTTVRALQVCSNVAICPSGMFVVYLSTYCDDASLGKDCILGAMRILFEVRDSISHEECVSSNKGVGASKPTLVWCVTYIQELTQASQGAVCSSPMPDGSLDYQTMLKSTMKLFSSMYPEAEFIPATVSR</sequence>
<dbReference type="GO" id="GO:0005829">
    <property type="term" value="C:cytosol"/>
    <property type="evidence" value="ECO:0007669"/>
    <property type="project" value="TreeGrafter"/>
</dbReference>
<dbReference type="GO" id="GO:0005634">
    <property type="term" value="C:nucleus"/>
    <property type="evidence" value="ECO:0007669"/>
    <property type="project" value="TreeGrafter"/>
</dbReference>
<dbReference type="AlphaFoldDB" id="A0AAP0C116"/>
<evidence type="ECO:0000256" key="2">
    <source>
        <dbReference type="ARBA" id="ARBA00005593"/>
    </source>
</evidence>
<keyword evidence="7" id="KW-1185">Reference proteome</keyword>
<evidence type="ECO:0000313" key="6">
    <source>
        <dbReference type="EMBL" id="KAK8956810.1"/>
    </source>
</evidence>
<dbReference type="PRINTS" id="PR00891">
    <property type="entry name" value="RABGDIREP"/>
</dbReference>
<name>A0AAP0C116_9ASPA</name>
<evidence type="ECO:0000256" key="4">
    <source>
        <dbReference type="ARBA" id="ARBA00022490"/>
    </source>
</evidence>
<organism evidence="6 7">
    <name type="scientific">Platanthera zijinensis</name>
    <dbReference type="NCBI Taxonomy" id="2320716"/>
    <lineage>
        <taxon>Eukaryota</taxon>
        <taxon>Viridiplantae</taxon>
        <taxon>Streptophyta</taxon>
        <taxon>Embryophyta</taxon>
        <taxon>Tracheophyta</taxon>
        <taxon>Spermatophyta</taxon>
        <taxon>Magnoliopsida</taxon>
        <taxon>Liliopsida</taxon>
        <taxon>Asparagales</taxon>
        <taxon>Orchidaceae</taxon>
        <taxon>Orchidoideae</taxon>
        <taxon>Orchideae</taxon>
        <taxon>Orchidinae</taxon>
        <taxon>Platanthera</taxon>
    </lineage>
</organism>
<dbReference type="EMBL" id="JBBWWQ010000001">
    <property type="protein sequence ID" value="KAK8956810.1"/>
    <property type="molecule type" value="Genomic_DNA"/>
</dbReference>
<protein>
    <recommendedName>
        <fullName evidence="5">Rab escort protein 1</fullName>
    </recommendedName>
</protein>
<dbReference type="Pfam" id="PF00996">
    <property type="entry name" value="GDI"/>
    <property type="match status" value="2"/>
</dbReference>
<accession>A0AAP0C116</accession>